<dbReference type="Proteomes" id="UP001178888">
    <property type="component" value="Unassembled WGS sequence"/>
</dbReference>
<proteinExistence type="predicted"/>
<dbReference type="InterPro" id="IPR021741">
    <property type="entry name" value="DUF3311"/>
</dbReference>
<feature type="transmembrane region" description="Helical" evidence="1">
    <location>
        <begin position="34"/>
        <end position="54"/>
    </location>
</feature>
<keyword evidence="1" id="KW-0812">Transmembrane</keyword>
<dbReference type="RefSeq" id="WP_308913120.1">
    <property type="nucleotide sequence ID" value="NZ_JAVGVR010000001.1"/>
</dbReference>
<dbReference type="AlphaFoldDB" id="A0AA90R433"/>
<dbReference type="EMBL" id="JAVGVR010000001">
    <property type="protein sequence ID" value="MDQ6596681.1"/>
    <property type="molecule type" value="Genomic_DNA"/>
</dbReference>
<dbReference type="PANTHER" id="PTHR40034:SF1">
    <property type="entry name" value="BSL5891 PROTEIN"/>
    <property type="match status" value="1"/>
</dbReference>
<accession>A0AA90R433</accession>
<dbReference type="PANTHER" id="PTHR40034">
    <property type="entry name" value="BSL5891 PROTEIN"/>
    <property type="match status" value="1"/>
</dbReference>
<organism evidence="2 3">
    <name type="scientific">Bacillus salipaludis</name>
    <dbReference type="NCBI Taxonomy" id="2547811"/>
    <lineage>
        <taxon>Bacteria</taxon>
        <taxon>Bacillati</taxon>
        <taxon>Bacillota</taxon>
        <taxon>Bacilli</taxon>
        <taxon>Bacillales</taxon>
        <taxon>Bacillaceae</taxon>
        <taxon>Bacillus</taxon>
    </lineage>
</organism>
<evidence type="ECO:0000313" key="2">
    <source>
        <dbReference type="EMBL" id="MDQ6596681.1"/>
    </source>
</evidence>
<keyword evidence="1" id="KW-0472">Membrane</keyword>
<comment type="caution">
    <text evidence="2">The sequence shown here is derived from an EMBL/GenBank/DDBJ whole genome shotgun (WGS) entry which is preliminary data.</text>
</comment>
<keyword evidence="1" id="KW-1133">Transmembrane helix</keyword>
<dbReference type="Pfam" id="PF11755">
    <property type="entry name" value="DUF3311"/>
    <property type="match status" value="1"/>
</dbReference>
<keyword evidence="3" id="KW-1185">Reference proteome</keyword>
<sequence length="65" mass="7682">MKPFYFLAFIPVLAFLIGVPLVNRIELYVLGLPFTMFWIVLWVILSSLTILILYRFDQQDEEVSE</sequence>
<name>A0AA90R433_9BACI</name>
<gene>
    <name evidence="2" type="ORF">RCG21_10015</name>
</gene>
<evidence type="ECO:0000256" key="1">
    <source>
        <dbReference type="SAM" id="Phobius"/>
    </source>
</evidence>
<evidence type="ECO:0000313" key="3">
    <source>
        <dbReference type="Proteomes" id="UP001178888"/>
    </source>
</evidence>
<protein>
    <submittedName>
        <fullName evidence="2">DUF3311 domain-containing protein</fullName>
    </submittedName>
</protein>
<reference evidence="2" key="1">
    <citation type="submission" date="2023-08" db="EMBL/GenBank/DDBJ databases">
        <title>Nitrogen cycling bacteria in agricultural field soils.</title>
        <authorList>
            <person name="Jang J."/>
        </authorList>
    </citation>
    <scope>NUCLEOTIDE SEQUENCE</scope>
    <source>
        <strain evidence="2">PS3-36</strain>
    </source>
</reference>